<feature type="domain" description="Major facilitator superfamily (MFS) profile" evidence="7">
    <location>
        <begin position="1"/>
        <end position="102"/>
    </location>
</feature>
<evidence type="ECO:0000313" key="9">
    <source>
        <dbReference type="Proteomes" id="UP000015560"/>
    </source>
</evidence>
<proteinExistence type="predicted"/>
<keyword evidence="4 6" id="KW-1133">Transmembrane helix</keyword>
<evidence type="ECO:0000256" key="1">
    <source>
        <dbReference type="ARBA" id="ARBA00004651"/>
    </source>
</evidence>
<dbReference type="Gene3D" id="1.20.1250.20">
    <property type="entry name" value="MFS general substrate transporter like domains"/>
    <property type="match status" value="1"/>
</dbReference>
<evidence type="ECO:0000259" key="7">
    <source>
        <dbReference type="PROSITE" id="PS50850"/>
    </source>
</evidence>
<dbReference type="GO" id="GO:0005886">
    <property type="term" value="C:plasma membrane"/>
    <property type="evidence" value="ECO:0007669"/>
    <property type="project" value="UniProtKB-SubCell"/>
</dbReference>
<sequence>MGFSFVTSYLMGKINPRVSTVMMRLVPEQQMGTTAGVVNLVALLGMPVGQVVFFTLANVVSAAASWMLMAALSAVLLLVLLLVGTRIADPVFTDSESQSEKA</sequence>
<evidence type="ECO:0000256" key="3">
    <source>
        <dbReference type="ARBA" id="ARBA00022692"/>
    </source>
</evidence>
<evidence type="ECO:0000256" key="6">
    <source>
        <dbReference type="SAM" id="Phobius"/>
    </source>
</evidence>
<feature type="transmembrane region" description="Helical" evidence="6">
    <location>
        <begin position="32"/>
        <end position="57"/>
    </location>
</feature>
<dbReference type="PROSITE" id="PS50850">
    <property type="entry name" value="MFS"/>
    <property type="match status" value="1"/>
</dbReference>
<evidence type="ECO:0000256" key="4">
    <source>
        <dbReference type="ARBA" id="ARBA00022989"/>
    </source>
</evidence>
<reference evidence="8 9" key="1">
    <citation type="journal article" date="2013" name="PLoS ONE">
        <title>Genomic Adaptation of the Lactobacillus casei Group.</title>
        <authorList>
            <person name="Toh H."/>
            <person name="Oshima K."/>
            <person name="Nakano A."/>
            <person name="Takahata M."/>
            <person name="Murakami M."/>
            <person name="Takaki T."/>
            <person name="Nishiyama H."/>
            <person name="Igimi S."/>
            <person name="Hattori M."/>
            <person name="Morita H."/>
        </authorList>
    </citation>
    <scope>NUCLEOTIDE SEQUENCE [LARGE SCALE GENOMIC DNA]</scope>
    <source>
        <strain evidence="8 9">ATCC 393</strain>
    </source>
</reference>
<dbReference type="Proteomes" id="UP000015560">
    <property type="component" value="Chromosome"/>
</dbReference>
<dbReference type="SUPFAM" id="SSF103473">
    <property type="entry name" value="MFS general substrate transporter"/>
    <property type="match status" value="1"/>
</dbReference>
<comment type="subcellular location">
    <subcellularLocation>
        <location evidence="1">Cell membrane</location>
        <topology evidence="1">Multi-pass membrane protein</topology>
    </subcellularLocation>
</comment>
<keyword evidence="3 6" id="KW-0812">Transmembrane</keyword>
<dbReference type="EMBL" id="AP012544">
    <property type="protein sequence ID" value="BAN75744.1"/>
    <property type="molecule type" value="Genomic_DNA"/>
</dbReference>
<protein>
    <submittedName>
        <fullName evidence="8">Transporter protein</fullName>
    </submittedName>
</protein>
<keyword evidence="2" id="KW-0813">Transport</keyword>
<dbReference type="GO" id="GO:0022857">
    <property type="term" value="F:transmembrane transporter activity"/>
    <property type="evidence" value="ECO:0007669"/>
    <property type="project" value="InterPro"/>
</dbReference>
<evidence type="ECO:0000256" key="2">
    <source>
        <dbReference type="ARBA" id="ARBA00022448"/>
    </source>
</evidence>
<dbReference type="InterPro" id="IPR036259">
    <property type="entry name" value="MFS_trans_sf"/>
</dbReference>
<evidence type="ECO:0000256" key="5">
    <source>
        <dbReference type="ARBA" id="ARBA00023136"/>
    </source>
</evidence>
<dbReference type="AlphaFoldDB" id="A0AAD1ARK3"/>
<keyword evidence="5 6" id="KW-0472">Membrane</keyword>
<name>A0AAD1ARK3_LACCA</name>
<feature type="transmembrane region" description="Helical" evidence="6">
    <location>
        <begin position="63"/>
        <end position="83"/>
    </location>
</feature>
<accession>A0AAD1ARK3</accession>
<gene>
    <name evidence="8" type="ORF">LBCZ_2576</name>
</gene>
<organism evidence="8 9">
    <name type="scientific">Lacticaseibacillus casei DSM 20011 = JCM 1134 = ATCC 393</name>
    <dbReference type="NCBI Taxonomy" id="1423732"/>
    <lineage>
        <taxon>Bacteria</taxon>
        <taxon>Bacillati</taxon>
        <taxon>Bacillota</taxon>
        <taxon>Bacilli</taxon>
        <taxon>Lactobacillales</taxon>
        <taxon>Lactobacillaceae</taxon>
        <taxon>Lacticaseibacillus</taxon>
    </lineage>
</organism>
<evidence type="ECO:0000313" key="8">
    <source>
        <dbReference type="EMBL" id="BAN75744.1"/>
    </source>
</evidence>
<dbReference type="InterPro" id="IPR020846">
    <property type="entry name" value="MFS_dom"/>
</dbReference>